<evidence type="ECO:0000313" key="3">
    <source>
        <dbReference type="Proteomes" id="UP000029024"/>
    </source>
</evidence>
<proteinExistence type="predicted"/>
<organism evidence="2 3">
    <name type="scientific">Bifidobacterium longum subsp. suis</name>
    <dbReference type="NCBI Taxonomy" id="1695"/>
    <lineage>
        <taxon>Bacteria</taxon>
        <taxon>Bacillati</taxon>
        <taxon>Actinomycetota</taxon>
        <taxon>Actinomycetes</taxon>
        <taxon>Bifidobacteriales</taxon>
        <taxon>Bifidobacteriaceae</taxon>
        <taxon>Bifidobacterium</taxon>
    </lineage>
</organism>
<evidence type="ECO:0000256" key="1">
    <source>
        <dbReference type="SAM" id="Phobius"/>
    </source>
</evidence>
<accession>A0A087B9T6</accession>
<dbReference type="Proteomes" id="UP000029024">
    <property type="component" value="Unassembled WGS sequence"/>
</dbReference>
<feature type="non-terminal residue" evidence="2">
    <location>
        <position position="115"/>
    </location>
</feature>
<feature type="transmembrane region" description="Helical" evidence="1">
    <location>
        <begin position="21"/>
        <end position="48"/>
    </location>
</feature>
<keyword evidence="1" id="KW-1133">Transmembrane helix</keyword>
<gene>
    <name evidence="2" type="ORF">BLSS_1902</name>
</gene>
<evidence type="ECO:0000313" key="2">
    <source>
        <dbReference type="EMBL" id="KFI67786.1"/>
    </source>
</evidence>
<dbReference type="AlphaFoldDB" id="A0A087B9T6"/>
<sequence length="115" mass="12125">MSTFALWRLSHRPGSRGSAGHTSMLAIIAFAAATTIFLTVLGGVHGFIWRASADHTVACAFDLGACRPDTVAAWKRQISDPTNLAQFSTAYVVLAVFACMLLVVPFVALAGSAAR</sequence>
<name>A0A087B9T6_BIFLN</name>
<keyword evidence="1" id="KW-0812">Transmembrane</keyword>
<comment type="caution">
    <text evidence="2">The sequence shown here is derived from an EMBL/GenBank/DDBJ whole genome shotgun (WGS) entry which is preliminary data.</text>
</comment>
<feature type="transmembrane region" description="Helical" evidence="1">
    <location>
        <begin position="90"/>
        <end position="111"/>
    </location>
</feature>
<protein>
    <submittedName>
        <fullName evidence="2">ABC transporter permease</fullName>
    </submittedName>
</protein>
<reference evidence="2 3" key="1">
    <citation type="submission" date="2014-03" db="EMBL/GenBank/DDBJ databases">
        <title>Genomics of Bifidobacteria.</title>
        <authorList>
            <person name="Ventura M."/>
            <person name="Milani C."/>
            <person name="Lugli G.A."/>
        </authorList>
    </citation>
    <scope>NUCLEOTIDE SEQUENCE [LARGE SCALE GENOMIC DNA]</scope>
    <source>
        <strain evidence="2 3">LMG 21814</strain>
    </source>
</reference>
<keyword evidence="1" id="KW-0472">Membrane</keyword>
<dbReference type="EMBL" id="JGZA01000026">
    <property type="protein sequence ID" value="KFI67786.1"/>
    <property type="molecule type" value="Genomic_DNA"/>
</dbReference>